<dbReference type="SUPFAM" id="SSF103473">
    <property type="entry name" value="MFS general substrate transporter"/>
    <property type="match status" value="1"/>
</dbReference>
<feature type="transmembrane region" description="Helical" evidence="9">
    <location>
        <begin position="111"/>
        <end position="131"/>
    </location>
</feature>
<feature type="region of interest" description="Disordered" evidence="8">
    <location>
        <begin position="28"/>
        <end position="51"/>
    </location>
</feature>
<keyword evidence="3" id="KW-1003">Cell membrane</keyword>
<feature type="transmembrane region" description="Helical" evidence="9">
    <location>
        <begin position="816"/>
        <end position="837"/>
    </location>
</feature>
<name>A0A1Q9DYB4_SYMMI</name>
<accession>A0A1Q9DYB4</accession>
<protein>
    <submittedName>
        <fullName evidence="12">Putative transporter AQR1</fullName>
    </submittedName>
</protein>
<dbReference type="InterPro" id="IPR011701">
    <property type="entry name" value="MFS"/>
</dbReference>
<keyword evidence="10" id="KW-0732">Signal</keyword>
<dbReference type="OrthoDB" id="419174at2759"/>
<dbReference type="PANTHER" id="PTHR42718:SF46">
    <property type="entry name" value="BLR6921 PROTEIN"/>
    <property type="match status" value="1"/>
</dbReference>
<dbReference type="InterPro" id="IPR036259">
    <property type="entry name" value="MFS_trans_sf"/>
</dbReference>
<evidence type="ECO:0000256" key="9">
    <source>
        <dbReference type="SAM" id="Phobius"/>
    </source>
</evidence>
<dbReference type="Pfam" id="PF14528">
    <property type="entry name" value="LAGLIDADG_3"/>
    <property type="match status" value="1"/>
</dbReference>
<feature type="transmembrane region" description="Helical" evidence="9">
    <location>
        <begin position="78"/>
        <end position="99"/>
    </location>
</feature>
<dbReference type="GO" id="GO:0005886">
    <property type="term" value="C:plasma membrane"/>
    <property type="evidence" value="ECO:0007669"/>
    <property type="project" value="UniProtKB-SubCell"/>
</dbReference>
<dbReference type="GO" id="GO:0004519">
    <property type="term" value="F:endonuclease activity"/>
    <property type="evidence" value="ECO:0007669"/>
    <property type="project" value="InterPro"/>
</dbReference>
<comment type="caution">
    <text evidence="12">The sequence shown here is derived from an EMBL/GenBank/DDBJ whole genome shotgun (WGS) entry which is preliminary data.</text>
</comment>
<feature type="transmembrane region" description="Helical" evidence="9">
    <location>
        <begin position="843"/>
        <end position="866"/>
    </location>
</feature>
<feature type="coiled-coil region" evidence="7">
    <location>
        <begin position="740"/>
        <end position="774"/>
    </location>
</feature>
<keyword evidence="7" id="KW-0175">Coiled coil</keyword>
<keyword evidence="2" id="KW-0813">Transport</keyword>
<proteinExistence type="predicted"/>
<evidence type="ECO:0000256" key="6">
    <source>
        <dbReference type="ARBA" id="ARBA00023136"/>
    </source>
</evidence>
<dbReference type="Pfam" id="PF07690">
    <property type="entry name" value="MFS_1"/>
    <property type="match status" value="1"/>
</dbReference>
<evidence type="ECO:0000256" key="10">
    <source>
        <dbReference type="SAM" id="SignalP"/>
    </source>
</evidence>
<keyword evidence="13" id="KW-1185">Reference proteome</keyword>
<evidence type="ECO:0000313" key="12">
    <source>
        <dbReference type="EMBL" id="OLQ00163.1"/>
    </source>
</evidence>
<sequence length="958" mass="104355">MHRLQWFVFASAMSEVIARLVRGSVFSDSPGGSGSSGTIPAHSEGSSAGSWPGAEPWSWDVARCLYEGDALAKLSKGLVAAVYCSFIAVSVRLALVGLPNKMPRHPSVEDGCPRSWVVFMGVVYAFIYFTTDQYVPSLPQMEVDLLGSESLMSGTVQMNLCIKAVFGMATAGLSDRIGRRPVLLVCLALLSLASFCCGCARKIEWFIASRLLQGMGESLEPVIFAMARGYFAEPSERFVVVAALQMMAFVGIALAPLVGGLGAHYLSWRASFFGLALIWGLLASYAGLAMVECCPDGESQSYLSDLSRILDPHLLCLLLTESCVMGAYFTFNANSSYLAEVTFGESVINSSEIMVFFHTRRMREGAASRVDGTCCSLATARSDTLKEVHEKNKRLPKLKTFSAEAQLLLATLSADPCDTLQEVQSKNEDLRKKLKKTPWPRLTRFSADGRNYGLPLRAESRQLSQRPAKARLEYLAGFFDGDGCVSCKTNLSGCVLKVAQSYDQAEILMLFREAFGGSIGREHSGMGLGKPSLHWQLYGDSARRAARLLAPRSITKQKQLLIAARWPKTKSPRREDCKAELCALKMYDSAVAGPCSWSYFAGFFDAEGCVHQQKGGASLVLHVVQKHPRVLWSVRDFLKATSGIVATLGKSRGYAYHGLWVSGMSNCKQILQHLLDAGLLCKAKQAQLALGLTPENAAEVSAELARLTGNQMFGKRLDAAGQERANKISAAQKQAASLSRRGLHAEAGAKQREVEELKQEHELLKARCENQELLKYIWKLQSLHENSWEGLVFGALCGIGAFLIERLRLGSVLQMARLALSLLGAAGAISLLLGFFFSQFLWGYLAGSFLQACVLMMALVSANVLFFEPLEDCAGMAASCEIVAQSVIPCLLSALATQLMKLEAFDPEGQYTSAYKKTPGLGYGISPPAWACRDFEKAQEGLQDPLLSSEVPTLCEKF</sequence>
<keyword evidence="4 9" id="KW-0812">Transmembrane</keyword>
<dbReference type="InterPro" id="IPR004860">
    <property type="entry name" value="LAGLIDADG_dom"/>
</dbReference>
<feature type="transmembrane region" description="Helical" evidence="9">
    <location>
        <begin position="270"/>
        <end position="291"/>
    </location>
</feature>
<dbReference type="Gene3D" id="3.10.28.10">
    <property type="entry name" value="Homing endonucleases"/>
    <property type="match status" value="2"/>
</dbReference>
<evidence type="ECO:0000256" key="2">
    <source>
        <dbReference type="ARBA" id="ARBA00022448"/>
    </source>
</evidence>
<evidence type="ECO:0000259" key="11">
    <source>
        <dbReference type="Pfam" id="PF14528"/>
    </source>
</evidence>
<keyword evidence="6 9" id="KW-0472">Membrane</keyword>
<evidence type="ECO:0000256" key="7">
    <source>
        <dbReference type="SAM" id="Coils"/>
    </source>
</evidence>
<evidence type="ECO:0000256" key="4">
    <source>
        <dbReference type="ARBA" id="ARBA00022692"/>
    </source>
</evidence>
<dbReference type="SUPFAM" id="SSF55608">
    <property type="entry name" value="Homing endonucleases"/>
    <property type="match status" value="2"/>
</dbReference>
<reference evidence="12 13" key="1">
    <citation type="submission" date="2016-02" db="EMBL/GenBank/DDBJ databases">
        <title>Genome analysis of coral dinoflagellate symbionts highlights evolutionary adaptations to a symbiotic lifestyle.</title>
        <authorList>
            <person name="Aranda M."/>
            <person name="Li Y."/>
            <person name="Liew Y.J."/>
            <person name="Baumgarten S."/>
            <person name="Simakov O."/>
            <person name="Wilson M."/>
            <person name="Piel J."/>
            <person name="Ashoor H."/>
            <person name="Bougouffa S."/>
            <person name="Bajic V.B."/>
            <person name="Ryu T."/>
            <person name="Ravasi T."/>
            <person name="Bayer T."/>
            <person name="Micklem G."/>
            <person name="Kim H."/>
            <person name="Bhak J."/>
            <person name="Lajeunesse T.C."/>
            <person name="Voolstra C.R."/>
        </authorList>
    </citation>
    <scope>NUCLEOTIDE SEQUENCE [LARGE SCALE GENOMIC DNA]</scope>
    <source>
        <strain evidence="12 13">CCMP2467</strain>
    </source>
</reference>
<gene>
    <name evidence="12" type="primary">AQR1</name>
    <name evidence="12" type="ORF">AK812_SmicGene17213</name>
</gene>
<dbReference type="EMBL" id="LSRX01000337">
    <property type="protein sequence ID" value="OLQ00163.1"/>
    <property type="molecule type" value="Genomic_DNA"/>
</dbReference>
<feature type="transmembrane region" description="Helical" evidence="9">
    <location>
        <begin position="182"/>
        <end position="203"/>
    </location>
</feature>
<dbReference type="InterPro" id="IPR027434">
    <property type="entry name" value="Homing_endonucl"/>
</dbReference>
<feature type="signal peptide" evidence="10">
    <location>
        <begin position="1"/>
        <end position="18"/>
    </location>
</feature>
<feature type="domain" description="Homing endonuclease LAGLIDADG" evidence="11">
    <location>
        <begin position="599"/>
        <end position="665"/>
    </location>
</feature>
<dbReference type="PANTHER" id="PTHR42718">
    <property type="entry name" value="MAJOR FACILITATOR SUPERFAMILY MULTIDRUG TRANSPORTER MFSC"/>
    <property type="match status" value="1"/>
</dbReference>
<comment type="subcellular location">
    <subcellularLocation>
        <location evidence="1">Cell membrane</location>
        <topology evidence="1">Multi-pass membrane protein</topology>
    </subcellularLocation>
</comment>
<dbReference type="Proteomes" id="UP000186817">
    <property type="component" value="Unassembled WGS sequence"/>
</dbReference>
<feature type="transmembrane region" description="Helical" evidence="9">
    <location>
        <begin position="238"/>
        <end position="258"/>
    </location>
</feature>
<evidence type="ECO:0000256" key="5">
    <source>
        <dbReference type="ARBA" id="ARBA00022989"/>
    </source>
</evidence>
<dbReference type="Gene3D" id="1.20.1720.10">
    <property type="entry name" value="Multidrug resistance protein D"/>
    <property type="match status" value="1"/>
</dbReference>
<evidence type="ECO:0000256" key="1">
    <source>
        <dbReference type="ARBA" id="ARBA00004651"/>
    </source>
</evidence>
<evidence type="ECO:0000256" key="3">
    <source>
        <dbReference type="ARBA" id="ARBA00022475"/>
    </source>
</evidence>
<evidence type="ECO:0000256" key="8">
    <source>
        <dbReference type="SAM" id="MobiDB-lite"/>
    </source>
</evidence>
<dbReference type="GO" id="GO:0022857">
    <property type="term" value="F:transmembrane transporter activity"/>
    <property type="evidence" value="ECO:0007669"/>
    <property type="project" value="InterPro"/>
</dbReference>
<organism evidence="12 13">
    <name type="scientific">Symbiodinium microadriaticum</name>
    <name type="common">Dinoflagellate</name>
    <name type="synonym">Zooxanthella microadriatica</name>
    <dbReference type="NCBI Taxonomy" id="2951"/>
    <lineage>
        <taxon>Eukaryota</taxon>
        <taxon>Sar</taxon>
        <taxon>Alveolata</taxon>
        <taxon>Dinophyceae</taxon>
        <taxon>Suessiales</taxon>
        <taxon>Symbiodiniaceae</taxon>
        <taxon>Symbiodinium</taxon>
    </lineage>
</organism>
<evidence type="ECO:0000313" key="13">
    <source>
        <dbReference type="Proteomes" id="UP000186817"/>
    </source>
</evidence>
<keyword evidence="5 9" id="KW-1133">Transmembrane helix</keyword>
<feature type="chain" id="PRO_5012073541" evidence="10">
    <location>
        <begin position="19"/>
        <end position="958"/>
    </location>
</feature>
<dbReference type="AlphaFoldDB" id="A0A1Q9DYB4"/>